<dbReference type="EMBL" id="JBICBT010000446">
    <property type="protein sequence ID" value="KAL3113436.1"/>
    <property type="molecule type" value="Genomic_DNA"/>
</dbReference>
<feature type="region of interest" description="Disordered" evidence="1">
    <location>
        <begin position="241"/>
        <end position="265"/>
    </location>
</feature>
<evidence type="ECO:0000313" key="3">
    <source>
        <dbReference type="Proteomes" id="UP001620626"/>
    </source>
</evidence>
<proteinExistence type="predicted"/>
<keyword evidence="3" id="KW-1185">Reference proteome</keyword>
<sequence>MNPRVSAGRSKSAAVATHCPSAGLTMLLPSPFRHSSADLSPPPSQMLSPLSFIHLFVSLRTLPCFSSLLRFCLILSALPLVSLGQLTAEPAVRVVRFHVSYPDAELESVRKLTNWNIVMRKSVLASLRFVNKHWLICGEVRETTGEKSNSGADCGKLQVTGEETGERSYRINATFIANRDPVRNAKVDANSSVLSVLQIGLKGGIFQYTNAMKVLGKPGTEMAFEEAFFCYPGQKLEETDKCRANEEKREGKARQRREMGREANK</sequence>
<name>A0ABD2LE00_9BILA</name>
<evidence type="ECO:0000256" key="1">
    <source>
        <dbReference type="SAM" id="MobiDB-lite"/>
    </source>
</evidence>
<evidence type="ECO:0000313" key="2">
    <source>
        <dbReference type="EMBL" id="KAL3113436.1"/>
    </source>
</evidence>
<gene>
    <name evidence="2" type="ORF">niasHT_013546</name>
</gene>
<dbReference type="Proteomes" id="UP001620626">
    <property type="component" value="Unassembled WGS sequence"/>
</dbReference>
<dbReference type="AlphaFoldDB" id="A0ABD2LE00"/>
<accession>A0ABD2LE00</accession>
<comment type="caution">
    <text evidence="2">The sequence shown here is derived from an EMBL/GenBank/DDBJ whole genome shotgun (WGS) entry which is preliminary data.</text>
</comment>
<reference evidence="2 3" key="1">
    <citation type="submission" date="2024-10" db="EMBL/GenBank/DDBJ databases">
        <authorList>
            <person name="Kim D."/>
        </authorList>
    </citation>
    <scope>NUCLEOTIDE SEQUENCE [LARGE SCALE GENOMIC DNA]</scope>
    <source>
        <strain evidence="2">BH-2024</strain>
    </source>
</reference>
<evidence type="ECO:0008006" key="4">
    <source>
        <dbReference type="Google" id="ProtNLM"/>
    </source>
</evidence>
<protein>
    <recommendedName>
        <fullName evidence="4">Transmembrane protein</fullName>
    </recommendedName>
</protein>
<organism evidence="2 3">
    <name type="scientific">Heterodera trifolii</name>
    <dbReference type="NCBI Taxonomy" id="157864"/>
    <lineage>
        <taxon>Eukaryota</taxon>
        <taxon>Metazoa</taxon>
        <taxon>Ecdysozoa</taxon>
        <taxon>Nematoda</taxon>
        <taxon>Chromadorea</taxon>
        <taxon>Rhabditida</taxon>
        <taxon>Tylenchina</taxon>
        <taxon>Tylenchomorpha</taxon>
        <taxon>Tylenchoidea</taxon>
        <taxon>Heteroderidae</taxon>
        <taxon>Heteroderinae</taxon>
        <taxon>Heterodera</taxon>
    </lineage>
</organism>